<dbReference type="EMBL" id="DSQF01000022">
    <property type="protein sequence ID" value="HGZ43909.1"/>
    <property type="molecule type" value="Genomic_DNA"/>
</dbReference>
<dbReference type="GO" id="GO:0003676">
    <property type="term" value="F:nucleic acid binding"/>
    <property type="evidence" value="ECO:0007669"/>
    <property type="project" value="InterPro"/>
</dbReference>
<evidence type="ECO:0000256" key="1">
    <source>
        <dbReference type="ARBA" id="ARBA00006738"/>
    </source>
</evidence>
<evidence type="ECO:0000256" key="2">
    <source>
        <dbReference type="HAMAP-Rule" id="MF_00048"/>
    </source>
</evidence>
<dbReference type="PANTHER" id="PTHR34039:SF1">
    <property type="entry name" value="UPF0102 PROTEIN YRAN"/>
    <property type="match status" value="1"/>
</dbReference>
<dbReference type="InterPro" id="IPR011856">
    <property type="entry name" value="tRNA_endonuc-like_dom_sf"/>
</dbReference>
<dbReference type="Gene3D" id="3.40.1350.10">
    <property type="match status" value="1"/>
</dbReference>
<comment type="caution">
    <text evidence="3">The sequence shown here is derived from an EMBL/GenBank/DDBJ whole genome shotgun (WGS) entry which is preliminary data.</text>
</comment>
<dbReference type="HAMAP" id="MF_00048">
    <property type="entry name" value="UPF0102"/>
    <property type="match status" value="1"/>
</dbReference>
<dbReference type="SUPFAM" id="SSF52980">
    <property type="entry name" value="Restriction endonuclease-like"/>
    <property type="match status" value="1"/>
</dbReference>
<protein>
    <recommendedName>
        <fullName evidence="2">UPF0102 protein ENR23_10910</fullName>
    </recommendedName>
</protein>
<evidence type="ECO:0000313" key="3">
    <source>
        <dbReference type="EMBL" id="HGZ43909.1"/>
    </source>
</evidence>
<name>A0A832I5E3_UNCEI</name>
<dbReference type="Pfam" id="PF02021">
    <property type="entry name" value="UPF0102"/>
    <property type="match status" value="1"/>
</dbReference>
<dbReference type="InterPro" id="IPR003509">
    <property type="entry name" value="UPF0102_YraN-like"/>
</dbReference>
<dbReference type="AlphaFoldDB" id="A0A832I5E3"/>
<accession>A0A832I5E3</accession>
<dbReference type="PANTHER" id="PTHR34039">
    <property type="entry name" value="UPF0102 PROTEIN YRAN"/>
    <property type="match status" value="1"/>
</dbReference>
<organism evidence="3">
    <name type="scientific">Eiseniibacteriota bacterium</name>
    <dbReference type="NCBI Taxonomy" id="2212470"/>
    <lineage>
        <taxon>Bacteria</taxon>
        <taxon>Candidatus Eiseniibacteriota</taxon>
    </lineage>
</organism>
<reference evidence="3" key="1">
    <citation type="journal article" date="2020" name="mSystems">
        <title>Genome- and Community-Level Interaction Insights into Carbon Utilization and Element Cycling Functions of Hydrothermarchaeota in Hydrothermal Sediment.</title>
        <authorList>
            <person name="Zhou Z."/>
            <person name="Liu Y."/>
            <person name="Xu W."/>
            <person name="Pan J."/>
            <person name="Luo Z.H."/>
            <person name="Li M."/>
        </authorList>
    </citation>
    <scope>NUCLEOTIDE SEQUENCE [LARGE SCALE GENOMIC DNA]</scope>
    <source>
        <strain evidence="3">SpSt-381</strain>
    </source>
</reference>
<gene>
    <name evidence="3" type="ORF">ENR23_10910</name>
</gene>
<comment type="similarity">
    <text evidence="1 2">Belongs to the UPF0102 family.</text>
</comment>
<proteinExistence type="inferred from homology"/>
<dbReference type="InterPro" id="IPR011335">
    <property type="entry name" value="Restrct_endonuc-II-like"/>
</dbReference>
<sequence length="117" mass="12349">MGIARVRGTAGETLAAAYLALAGLEVRERNARIAGVEVDLVAADGRTEVLVEVKLRTRSDYGGAAWAVDAAKRARLLRAAAARSAGGRAVRVDVVAVELLADGLVLRHYRNALEDGR</sequence>